<dbReference type="AlphaFoldDB" id="A0A166AFC6"/>
<proteinExistence type="predicted"/>
<dbReference type="Proteomes" id="UP000076532">
    <property type="component" value="Unassembled WGS sequence"/>
</dbReference>
<evidence type="ECO:0008006" key="3">
    <source>
        <dbReference type="Google" id="ProtNLM"/>
    </source>
</evidence>
<reference evidence="1 2" key="1">
    <citation type="journal article" date="2016" name="Mol. Biol. Evol.">
        <title>Comparative Genomics of Early-Diverging Mushroom-Forming Fungi Provides Insights into the Origins of Lignocellulose Decay Capabilities.</title>
        <authorList>
            <person name="Nagy L.G."/>
            <person name="Riley R."/>
            <person name="Tritt A."/>
            <person name="Adam C."/>
            <person name="Daum C."/>
            <person name="Floudas D."/>
            <person name="Sun H."/>
            <person name="Yadav J.S."/>
            <person name="Pangilinan J."/>
            <person name="Larsson K.H."/>
            <person name="Matsuura K."/>
            <person name="Barry K."/>
            <person name="Labutti K."/>
            <person name="Kuo R."/>
            <person name="Ohm R.A."/>
            <person name="Bhattacharya S.S."/>
            <person name="Shirouzu T."/>
            <person name="Yoshinaga Y."/>
            <person name="Martin F.M."/>
            <person name="Grigoriev I.V."/>
            <person name="Hibbett D.S."/>
        </authorList>
    </citation>
    <scope>NUCLEOTIDE SEQUENCE [LARGE SCALE GENOMIC DNA]</scope>
    <source>
        <strain evidence="1 2">CBS 109695</strain>
    </source>
</reference>
<accession>A0A166AFC6</accession>
<name>A0A166AFC6_9AGAM</name>
<protein>
    <recommendedName>
        <fullName evidence="3">GAG-pre-integrase domain-containing protein</fullName>
    </recommendedName>
</protein>
<dbReference type="STRING" id="436010.A0A166AFC6"/>
<evidence type="ECO:0000313" key="1">
    <source>
        <dbReference type="EMBL" id="KZP11548.1"/>
    </source>
</evidence>
<dbReference type="OrthoDB" id="7691805at2759"/>
<organism evidence="1 2">
    <name type="scientific">Athelia psychrophila</name>
    <dbReference type="NCBI Taxonomy" id="1759441"/>
    <lineage>
        <taxon>Eukaryota</taxon>
        <taxon>Fungi</taxon>
        <taxon>Dikarya</taxon>
        <taxon>Basidiomycota</taxon>
        <taxon>Agaricomycotina</taxon>
        <taxon>Agaricomycetes</taxon>
        <taxon>Agaricomycetidae</taxon>
        <taxon>Atheliales</taxon>
        <taxon>Atheliaceae</taxon>
        <taxon>Athelia</taxon>
    </lineage>
</organism>
<dbReference type="EMBL" id="KV417661">
    <property type="protein sequence ID" value="KZP11548.1"/>
    <property type="molecule type" value="Genomic_DNA"/>
</dbReference>
<gene>
    <name evidence="1" type="ORF">FIBSPDRAFT_800149</name>
</gene>
<sequence length="85" mass="9159">MGHIAPEAAKRMVTGGSVLGIKLDPSSAIQSCDSCEYAKATRKPIAKVKETPRAPAFGKIIHSDVWGPSPVQTPGKREYYITFVD</sequence>
<evidence type="ECO:0000313" key="2">
    <source>
        <dbReference type="Proteomes" id="UP000076532"/>
    </source>
</evidence>
<keyword evidence="2" id="KW-1185">Reference proteome</keyword>
<feature type="non-terminal residue" evidence="1">
    <location>
        <position position="85"/>
    </location>
</feature>